<name>A0A6A6AFQ0_9PLEO</name>
<dbReference type="OrthoDB" id="630895at2759"/>
<dbReference type="GeneID" id="54406269"/>
<gene>
    <name evidence="3" type="ORF">P153DRAFT_339688</name>
</gene>
<evidence type="ECO:0000259" key="2">
    <source>
        <dbReference type="PROSITE" id="PS51186"/>
    </source>
</evidence>
<evidence type="ECO:0000313" key="3">
    <source>
        <dbReference type="EMBL" id="KAF2130123.1"/>
    </source>
</evidence>
<feature type="compositionally biased region" description="Polar residues" evidence="1">
    <location>
        <begin position="1"/>
        <end position="12"/>
    </location>
</feature>
<dbReference type="InterPro" id="IPR000182">
    <property type="entry name" value="GNAT_dom"/>
</dbReference>
<dbReference type="GO" id="GO:0016747">
    <property type="term" value="F:acyltransferase activity, transferring groups other than amino-acyl groups"/>
    <property type="evidence" value="ECO:0007669"/>
    <property type="project" value="InterPro"/>
</dbReference>
<evidence type="ECO:0000313" key="4">
    <source>
        <dbReference type="Proteomes" id="UP000799771"/>
    </source>
</evidence>
<dbReference type="PROSITE" id="PS51186">
    <property type="entry name" value="GNAT"/>
    <property type="match status" value="1"/>
</dbReference>
<dbReference type="Gene3D" id="3.40.630.30">
    <property type="match status" value="1"/>
</dbReference>
<feature type="region of interest" description="Disordered" evidence="1">
    <location>
        <begin position="1"/>
        <end position="22"/>
    </location>
</feature>
<dbReference type="SUPFAM" id="SSF55729">
    <property type="entry name" value="Acyl-CoA N-acyltransferases (Nat)"/>
    <property type="match status" value="1"/>
</dbReference>
<dbReference type="Proteomes" id="UP000799771">
    <property type="component" value="Unassembled WGS sequence"/>
</dbReference>
<evidence type="ECO:0000256" key="1">
    <source>
        <dbReference type="SAM" id="MobiDB-lite"/>
    </source>
</evidence>
<dbReference type="InterPro" id="IPR016181">
    <property type="entry name" value="Acyl_CoA_acyltransferase"/>
</dbReference>
<sequence length="209" mass="23286">MTTLTPPVQSPTTEDELPPPLFPPSRITVRPMHPLDAVSMAQHATSPMVAKYMSPSFPHPYTPSDATHWINLNLGASANSFGIYNSESPGIMIGNVGLRFNPDANANTAEVGFWLGDAYWGRGYITEVLEKFTAWCFSKEQEGRGLCVLWGGVLDGNVGSMRCFEKAGYERERVLKDHYEKGGKLLDMHIFGAVKGDWEERRARKHVEK</sequence>
<dbReference type="PANTHER" id="PTHR43328:SF1">
    <property type="entry name" value="N-ACETYLTRANSFERASE DOMAIN-CONTAINING PROTEIN"/>
    <property type="match status" value="1"/>
</dbReference>
<dbReference type="RefSeq" id="XP_033524510.1">
    <property type="nucleotide sequence ID" value="XM_033665837.1"/>
</dbReference>
<dbReference type="PANTHER" id="PTHR43328">
    <property type="entry name" value="ACETYLTRANSFERASE-RELATED"/>
    <property type="match status" value="1"/>
</dbReference>
<reference evidence="3" key="1">
    <citation type="journal article" date="2020" name="Stud. Mycol.">
        <title>101 Dothideomycetes genomes: a test case for predicting lifestyles and emergence of pathogens.</title>
        <authorList>
            <person name="Haridas S."/>
            <person name="Albert R."/>
            <person name="Binder M."/>
            <person name="Bloem J."/>
            <person name="Labutti K."/>
            <person name="Salamov A."/>
            <person name="Andreopoulos B."/>
            <person name="Baker S."/>
            <person name="Barry K."/>
            <person name="Bills G."/>
            <person name="Bluhm B."/>
            <person name="Cannon C."/>
            <person name="Castanera R."/>
            <person name="Culley D."/>
            <person name="Daum C."/>
            <person name="Ezra D."/>
            <person name="Gonzalez J."/>
            <person name="Henrissat B."/>
            <person name="Kuo A."/>
            <person name="Liang C."/>
            <person name="Lipzen A."/>
            <person name="Lutzoni F."/>
            <person name="Magnuson J."/>
            <person name="Mondo S."/>
            <person name="Nolan M."/>
            <person name="Ohm R."/>
            <person name="Pangilinan J."/>
            <person name="Park H.-J."/>
            <person name="Ramirez L."/>
            <person name="Alfaro M."/>
            <person name="Sun H."/>
            <person name="Tritt A."/>
            <person name="Yoshinaga Y."/>
            <person name="Zwiers L.-H."/>
            <person name="Turgeon B."/>
            <person name="Goodwin S."/>
            <person name="Spatafora J."/>
            <person name="Crous P."/>
            <person name="Grigoriev I."/>
        </authorList>
    </citation>
    <scope>NUCLEOTIDE SEQUENCE</scope>
    <source>
        <strain evidence="3">CBS 119687</strain>
    </source>
</reference>
<feature type="domain" description="N-acetyltransferase" evidence="2">
    <location>
        <begin position="27"/>
        <end position="193"/>
    </location>
</feature>
<dbReference type="Pfam" id="PF13302">
    <property type="entry name" value="Acetyltransf_3"/>
    <property type="match status" value="1"/>
</dbReference>
<dbReference type="EMBL" id="ML977505">
    <property type="protein sequence ID" value="KAF2130123.1"/>
    <property type="molecule type" value="Genomic_DNA"/>
</dbReference>
<proteinExistence type="predicted"/>
<organism evidence="3 4">
    <name type="scientific">Dothidotthia symphoricarpi CBS 119687</name>
    <dbReference type="NCBI Taxonomy" id="1392245"/>
    <lineage>
        <taxon>Eukaryota</taxon>
        <taxon>Fungi</taxon>
        <taxon>Dikarya</taxon>
        <taxon>Ascomycota</taxon>
        <taxon>Pezizomycotina</taxon>
        <taxon>Dothideomycetes</taxon>
        <taxon>Pleosporomycetidae</taxon>
        <taxon>Pleosporales</taxon>
        <taxon>Dothidotthiaceae</taxon>
        <taxon>Dothidotthia</taxon>
    </lineage>
</organism>
<dbReference type="AlphaFoldDB" id="A0A6A6AFQ0"/>
<protein>
    <submittedName>
        <fullName evidence="3">GCN5-related N-acetyltransferas-like protein</fullName>
    </submittedName>
</protein>
<accession>A0A6A6AFQ0</accession>
<keyword evidence="4" id="KW-1185">Reference proteome</keyword>